<evidence type="ECO:0000256" key="1">
    <source>
        <dbReference type="SAM" id="MobiDB-lite"/>
    </source>
</evidence>
<feature type="region of interest" description="Disordered" evidence="1">
    <location>
        <begin position="197"/>
        <end position="216"/>
    </location>
</feature>
<organism evidence="2 3">
    <name type="scientific">Parelaphostrongylus tenuis</name>
    <name type="common">Meningeal worm</name>
    <dbReference type="NCBI Taxonomy" id="148309"/>
    <lineage>
        <taxon>Eukaryota</taxon>
        <taxon>Metazoa</taxon>
        <taxon>Ecdysozoa</taxon>
        <taxon>Nematoda</taxon>
        <taxon>Chromadorea</taxon>
        <taxon>Rhabditida</taxon>
        <taxon>Rhabditina</taxon>
        <taxon>Rhabditomorpha</taxon>
        <taxon>Strongyloidea</taxon>
        <taxon>Metastrongylidae</taxon>
        <taxon>Parelaphostrongylus</taxon>
    </lineage>
</organism>
<evidence type="ECO:0000313" key="2">
    <source>
        <dbReference type="EMBL" id="KAJ1372306.1"/>
    </source>
</evidence>
<gene>
    <name evidence="2" type="ORF">KIN20_034435</name>
</gene>
<feature type="compositionally biased region" description="Basic and acidic residues" evidence="1">
    <location>
        <begin position="197"/>
        <end position="207"/>
    </location>
</feature>
<dbReference type="AlphaFoldDB" id="A0AAD5WJN4"/>
<protein>
    <submittedName>
        <fullName evidence="2">Uncharacterized protein</fullName>
    </submittedName>
</protein>
<name>A0AAD5WJN4_PARTN</name>
<comment type="caution">
    <text evidence="2">The sequence shown here is derived from an EMBL/GenBank/DDBJ whole genome shotgun (WGS) entry which is preliminary data.</text>
</comment>
<reference evidence="2" key="1">
    <citation type="submission" date="2021-06" db="EMBL/GenBank/DDBJ databases">
        <title>Parelaphostrongylus tenuis whole genome reference sequence.</title>
        <authorList>
            <person name="Garwood T.J."/>
            <person name="Larsen P.A."/>
            <person name="Fountain-Jones N.M."/>
            <person name="Garbe J.R."/>
            <person name="Macchietto M.G."/>
            <person name="Kania S.A."/>
            <person name="Gerhold R.W."/>
            <person name="Richards J.E."/>
            <person name="Wolf T.M."/>
        </authorList>
    </citation>
    <scope>NUCLEOTIDE SEQUENCE</scope>
    <source>
        <strain evidence="2">MNPRO001-30</strain>
        <tissue evidence="2">Meninges</tissue>
    </source>
</reference>
<dbReference type="Proteomes" id="UP001196413">
    <property type="component" value="Unassembled WGS sequence"/>
</dbReference>
<proteinExistence type="predicted"/>
<keyword evidence="3" id="KW-1185">Reference proteome</keyword>
<sequence>MSASTSKESYGIASYAISRHRKNKVFMWQSREHHGRVYEFLLASRFKVPGLVSWKCMHCMQIREKMKRQKQPVKNLKIPLVLIDNDVIRENPDRPLNARHFCMGKDVVDAVLKRTKLQFYEEWAGYGDPFEVSLDRFSDTVLEAVPLDLDAVQKRQMKQSLDEKCERVMKKVLRKRKREVHNDCPRRSARMKRAVISHEYDTGDSRRSPNVVVSSCGSTADENEYVDVVGEVQDDDNLTV</sequence>
<accession>A0AAD5WJN4</accession>
<dbReference type="EMBL" id="JAHQIW010007125">
    <property type="protein sequence ID" value="KAJ1372306.1"/>
    <property type="molecule type" value="Genomic_DNA"/>
</dbReference>
<evidence type="ECO:0000313" key="3">
    <source>
        <dbReference type="Proteomes" id="UP001196413"/>
    </source>
</evidence>